<dbReference type="Proteomes" id="UP000515307">
    <property type="component" value="Chromosome"/>
</dbReference>
<evidence type="ECO:0000313" key="3">
    <source>
        <dbReference type="EMBL" id="QNE79113.1"/>
    </source>
</evidence>
<dbReference type="Gene3D" id="3.90.79.10">
    <property type="entry name" value="Nucleoside Triphosphate Pyrophosphohydrolase"/>
    <property type="match status" value="1"/>
</dbReference>
<dbReference type="InterPro" id="IPR000086">
    <property type="entry name" value="NUDIX_hydrolase_dom"/>
</dbReference>
<dbReference type="InterPro" id="IPR015947">
    <property type="entry name" value="PUA-like_sf"/>
</dbReference>
<dbReference type="Pfam" id="PF00293">
    <property type="entry name" value="NUDIX"/>
    <property type="match status" value="1"/>
</dbReference>
<keyword evidence="4" id="KW-1185">Reference proteome</keyword>
<organism evidence="3 4">
    <name type="scientific">Streptomyces finlayi</name>
    <dbReference type="NCBI Taxonomy" id="67296"/>
    <lineage>
        <taxon>Bacteria</taxon>
        <taxon>Bacillati</taxon>
        <taxon>Actinomycetota</taxon>
        <taxon>Actinomycetes</taxon>
        <taxon>Kitasatosporales</taxon>
        <taxon>Streptomycetaceae</taxon>
        <taxon>Streptomyces</taxon>
    </lineage>
</organism>
<dbReference type="SUPFAM" id="SSF88697">
    <property type="entry name" value="PUA domain-like"/>
    <property type="match status" value="1"/>
</dbReference>
<dbReference type="SUPFAM" id="SSF55811">
    <property type="entry name" value="Nudix"/>
    <property type="match status" value="1"/>
</dbReference>
<evidence type="ECO:0000259" key="2">
    <source>
        <dbReference type="PROSITE" id="PS51462"/>
    </source>
</evidence>
<protein>
    <submittedName>
        <fullName evidence="3">NUDIX domain-containing protein</fullName>
    </submittedName>
</protein>
<reference evidence="4" key="1">
    <citation type="submission" date="2019-10" db="EMBL/GenBank/DDBJ databases">
        <title>Antimicrobial potential of Antarctic Bacteria.</title>
        <authorList>
            <person name="Benaud N."/>
            <person name="Edwards R.J."/>
            <person name="Ferrari B.C."/>
        </authorList>
    </citation>
    <scope>NUCLEOTIDE SEQUENCE [LARGE SCALE GENOMIC DNA]</scope>
    <source>
        <strain evidence="4">NBSH44</strain>
    </source>
</reference>
<name>A0A7G7BUU8_9ACTN</name>
<accession>A0A7G7BUU8</accession>
<dbReference type="EMBL" id="CP045702">
    <property type="protein sequence ID" value="QNE79113.1"/>
    <property type="molecule type" value="Genomic_DNA"/>
</dbReference>
<gene>
    <name evidence="3" type="ORF">F0344_07465</name>
</gene>
<dbReference type="AlphaFoldDB" id="A0A7G7BUU8"/>
<dbReference type="Gene3D" id="2.30.130.30">
    <property type="entry name" value="Hypothetical protein"/>
    <property type="match status" value="1"/>
</dbReference>
<proteinExistence type="predicted"/>
<sequence>MGLYERYYAQVESGRKTIEVRVRTPRMTGVAVGDVLVFHGEESGRELDVRASRITPYASFAELLSAEDVTRIDPDAARAEQLVNLRRIYPPERESLGPLAIEFDHRPALAGQPMPMSAEAYVRTVPHHTVYGCFYVRDDQDRPVQLRSVYGGRSWQFPGGNTDAGEDPLETARRETAEEIGLYLGQDPPRLLLTHYLHPGPRWPMGKIGFVFDGGSLTAEQLRQIRLDPAEHDLWAIHRLDEWRRLMGKEAFARLEAVERARAGSGPQYLVTGSA</sequence>
<keyword evidence="1" id="KW-0378">Hydrolase</keyword>
<evidence type="ECO:0000256" key="1">
    <source>
        <dbReference type="ARBA" id="ARBA00022801"/>
    </source>
</evidence>
<dbReference type="InterPro" id="IPR015797">
    <property type="entry name" value="NUDIX_hydrolase-like_dom_sf"/>
</dbReference>
<dbReference type="InterPro" id="IPR020084">
    <property type="entry name" value="NUDIX_hydrolase_CS"/>
</dbReference>
<dbReference type="PROSITE" id="PS51462">
    <property type="entry name" value="NUDIX"/>
    <property type="match status" value="1"/>
</dbReference>
<dbReference type="KEGG" id="sfiy:F0344_07465"/>
<dbReference type="PROSITE" id="PS00893">
    <property type="entry name" value="NUDIX_BOX"/>
    <property type="match status" value="1"/>
</dbReference>
<evidence type="ECO:0000313" key="4">
    <source>
        <dbReference type="Proteomes" id="UP000515307"/>
    </source>
</evidence>
<feature type="domain" description="Nudix hydrolase" evidence="2">
    <location>
        <begin position="126"/>
        <end position="260"/>
    </location>
</feature>
<dbReference type="GO" id="GO:0016787">
    <property type="term" value="F:hydrolase activity"/>
    <property type="evidence" value="ECO:0007669"/>
    <property type="project" value="UniProtKB-KW"/>
</dbReference>